<feature type="domain" description="SCP" evidence="2">
    <location>
        <begin position="111"/>
        <end position="224"/>
    </location>
</feature>
<dbReference type="Pfam" id="PF00188">
    <property type="entry name" value="CAP"/>
    <property type="match status" value="1"/>
</dbReference>
<evidence type="ECO:0000256" key="1">
    <source>
        <dbReference type="SAM" id="Phobius"/>
    </source>
</evidence>
<evidence type="ECO:0000313" key="3">
    <source>
        <dbReference type="EMBL" id="OGD69023.1"/>
    </source>
</evidence>
<dbReference type="InterPro" id="IPR014044">
    <property type="entry name" value="CAP_dom"/>
</dbReference>
<sequence length="319" mass="35809">MKIRFIQIFVLTAIIIASYSFYFYNTGIKLNKNASGENKIANQIATTTETKEGAKNEQDTTDKTISVVKEQSKIETKEIPKTQPKEIITTQPLKGSVEENNAILTAMGVIEETNRQRQLNGLPSLVYNEKLSLAAQNKVNDMFNLQYFAHESPTGAGPADLANDVDYKYLMVGENLALGNYESDKILVDAWMNSPGHRANILNPKYTEIGVSVKSGMYEGYNTWLSVQEFGRPESDCPIPDKNLEQEILSGKGVAEQLKNQVSTLYEEINAMWPKSGSVYQEKVSTYNILVEQYNRLVESLKSLIANYNNQVSLYNQCI</sequence>
<evidence type="ECO:0000313" key="4">
    <source>
        <dbReference type="Proteomes" id="UP000185891"/>
    </source>
</evidence>
<feature type="transmembrane region" description="Helical" evidence="1">
    <location>
        <begin position="6"/>
        <end position="24"/>
    </location>
</feature>
<proteinExistence type="predicted"/>
<organism evidence="3 4">
    <name type="scientific">Candidatus Campbellbacteria bacterium RIFCSPHIGHO2_12_FULL_35_10</name>
    <dbReference type="NCBI Taxonomy" id="1797578"/>
    <lineage>
        <taxon>Bacteria</taxon>
        <taxon>Candidatus Campbelliibacteriota</taxon>
    </lineage>
</organism>
<dbReference type="SUPFAM" id="SSF55797">
    <property type="entry name" value="PR-1-like"/>
    <property type="match status" value="1"/>
</dbReference>
<protein>
    <recommendedName>
        <fullName evidence="2">SCP domain-containing protein</fullName>
    </recommendedName>
</protein>
<gene>
    <name evidence="3" type="ORF">A3E89_01170</name>
</gene>
<dbReference type="Proteomes" id="UP000185891">
    <property type="component" value="Unassembled WGS sequence"/>
</dbReference>
<dbReference type="Gene3D" id="3.40.33.10">
    <property type="entry name" value="CAP"/>
    <property type="match status" value="1"/>
</dbReference>
<dbReference type="AlphaFoldDB" id="A0A1F5ENQ3"/>
<dbReference type="CDD" id="cd05379">
    <property type="entry name" value="CAP_bacterial"/>
    <property type="match status" value="1"/>
</dbReference>
<evidence type="ECO:0000259" key="2">
    <source>
        <dbReference type="Pfam" id="PF00188"/>
    </source>
</evidence>
<reference evidence="3 4" key="1">
    <citation type="journal article" date="2016" name="Nat. Commun.">
        <title>Thousands of microbial genomes shed light on interconnected biogeochemical processes in an aquifer system.</title>
        <authorList>
            <person name="Anantharaman K."/>
            <person name="Brown C.T."/>
            <person name="Hug L.A."/>
            <person name="Sharon I."/>
            <person name="Castelle C.J."/>
            <person name="Probst A.J."/>
            <person name="Thomas B.C."/>
            <person name="Singh A."/>
            <person name="Wilkins M.J."/>
            <person name="Karaoz U."/>
            <person name="Brodie E.L."/>
            <person name="Williams K.H."/>
            <person name="Hubbard S.S."/>
            <person name="Banfield J.F."/>
        </authorList>
    </citation>
    <scope>NUCLEOTIDE SEQUENCE [LARGE SCALE GENOMIC DNA]</scope>
</reference>
<dbReference type="InterPro" id="IPR035940">
    <property type="entry name" value="CAP_sf"/>
</dbReference>
<dbReference type="PANTHER" id="PTHR31157:SF1">
    <property type="entry name" value="SCP DOMAIN-CONTAINING PROTEIN"/>
    <property type="match status" value="1"/>
</dbReference>
<keyword evidence="1" id="KW-1133">Transmembrane helix</keyword>
<comment type="caution">
    <text evidence="3">The sequence shown here is derived from an EMBL/GenBank/DDBJ whole genome shotgun (WGS) entry which is preliminary data.</text>
</comment>
<keyword evidence="1" id="KW-0472">Membrane</keyword>
<accession>A0A1F5ENQ3</accession>
<dbReference type="PANTHER" id="PTHR31157">
    <property type="entry name" value="SCP DOMAIN-CONTAINING PROTEIN"/>
    <property type="match status" value="1"/>
</dbReference>
<keyword evidence="1" id="KW-0812">Transmembrane</keyword>
<name>A0A1F5ENQ3_9BACT</name>
<dbReference type="EMBL" id="MFAA01000017">
    <property type="protein sequence ID" value="OGD69023.1"/>
    <property type="molecule type" value="Genomic_DNA"/>
</dbReference>